<name>A0A1W0WXX7_HYPEX</name>
<dbReference type="OrthoDB" id="643377at2759"/>
<evidence type="ECO:0000256" key="4">
    <source>
        <dbReference type="SAM" id="SignalP"/>
    </source>
</evidence>
<dbReference type="AlphaFoldDB" id="A0A1W0WXX7"/>
<feature type="signal peptide" evidence="4">
    <location>
        <begin position="1"/>
        <end position="23"/>
    </location>
</feature>
<dbReference type="EMBL" id="MTYJ01000034">
    <property type="protein sequence ID" value="OQV20046.1"/>
    <property type="molecule type" value="Genomic_DNA"/>
</dbReference>
<dbReference type="PANTHER" id="PTHR24366">
    <property type="entry name" value="IG(IMMUNOGLOBULIN) AND LRR(LEUCINE RICH REPEAT) DOMAINS"/>
    <property type="match status" value="1"/>
</dbReference>
<dbReference type="SUPFAM" id="SSF52058">
    <property type="entry name" value="L domain-like"/>
    <property type="match status" value="1"/>
</dbReference>
<comment type="caution">
    <text evidence="5">The sequence shown here is derived from an EMBL/GenBank/DDBJ whole genome shotgun (WGS) entry which is preliminary data.</text>
</comment>
<keyword evidence="4" id="KW-0732">Signal</keyword>
<keyword evidence="6" id="KW-1185">Reference proteome</keyword>
<dbReference type="InterPro" id="IPR032675">
    <property type="entry name" value="LRR_dom_sf"/>
</dbReference>
<feature type="compositionally biased region" description="Low complexity" evidence="3">
    <location>
        <begin position="338"/>
        <end position="364"/>
    </location>
</feature>
<keyword evidence="1" id="KW-0433">Leucine-rich repeat</keyword>
<evidence type="ECO:0000313" key="5">
    <source>
        <dbReference type="EMBL" id="OQV20046.1"/>
    </source>
</evidence>
<reference evidence="6" key="1">
    <citation type="submission" date="2017-01" db="EMBL/GenBank/DDBJ databases">
        <title>Comparative genomics of anhydrobiosis in the tardigrade Hypsibius dujardini.</title>
        <authorList>
            <person name="Yoshida Y."/>
            <person name="Koutsovoulos G."/>
            <person name="Laetsch D."/>
            <person name="Stevens L."/>
            <person name="Kumar S."/>
            <person name="Horikawa D."/>
            <person name="Ishino K."/>
            <person name="Komine S."/>
            <person name="Tomita M."/>
            <person name="Blaxter M."/>
            <person name="Arakawa K."/>
        </authorList>
    </citation>
    <scope>NUCLEOTIDE SEQUENCE [LARGE SCALE GENOMIC DNA]</scope>
    <source>
        <strain evidence="6">Z151</strain>
    </source>
</reference>
<evidence type="ECO:0000256" key="3">
    <source>
        <dbReference type="SAM" id="MobiDB-lite"/>
    </source>
</evidence>
<organism evidence="5 6">
    <name type="scientific">Hypsibius exemplaris</name>
    <name type="common">Freshwater tardigrade</name>
    <dbReference type="NCBI Taxonomy" id="2072580"/>
    <lineage>
        <taxon>Eukaryota</taxon>
        <taxon>Metazoa</taxon>
        <taxon>Ecdysozoa</taxon>
        <taxon>Tardigrada</taxon>
        <taxon>Eutardigrada</taxon>
        <taxon>Parachela</taxon>
        <taxon>Hypsibioidea</taxon>
        <taxon>Hypsibiidae</taxon>
        <taxon>Hypsibius</taxon>
    </lineage>
</organism>
<feature type="region of interest" description="Disordered" evidence="3">
    <location>
        <begin position="336"/>
        <end position="364"/>
    </location>
</feature>
<evidence type="ECO:0000256" key="2">
    <source>
        <dbReference type="ARBA" id="ARBA00022737"/>
    </source>
</evidence>
<evidence type="ECO:0000256" key="1">
    <source>
        <dbReference type="ARBA" id="ARBA00022614"/>
    </source>
</evidence>
<protein>
    <submittedName>
        <fullName evidence="5">Uncharacterized protein</fullName>
    </submittedName>
</protein>
<keyword evidence="2" id="KW-0677">Repeat</keyword>
<accession>A0A1W0WXX7</accession>
<evidence type="ECO:0000313" key="6">
    <source>
        <dbReference type="Proteomes" id="UP000192578"/>
    </source>
</evidence>
<dbReference type="Proteomes" id="UP000192578">
    <property type="component" value="Unassembled WGS sequence"/>
</dbReference>
<gene>
    <name evidence="5" type="ORF">BV898_06046</name>
</gene>
<proteinExistence type="predicted"/>
<feature type="chain" id="PRO_5012754550" evidence="4">
    <location>
        <begin position="24"/>
        <end position="364"/>
    </location>
</feature>
<sequence>MSLWFWLTPTLSILLTSMNPAATEPIQNGLESPHPDCHNVVTSSSTQALLTLQCQSKGNMYVIPDNFNVTCISPKTVHLEITDGWVRNESLTALPPRSMLRSVHLERFNLDSTHARFPMNTFFVNVKVHLQTFRLAQIKLLHLTSLDFEGFSSLESLRLSQVQVDVLDHNIFQSLTPDGSLPKLSYLEISRGVTKSFNWSVLKPISGSLKHLNLDDLMLTVGQWNCSGAAFKLEQTSTISLRNNSLTLVPPCFLNSLSEQALVSLDLETSPHLPASQSVFCPSSGACGCCDMSLLAYWVKGAGLSQVVRSITCGESKTTFRNGSFPGKIVYQPNCPKPATTRRVTSPTPSSTVATSVDPSAVTR</sequence>
<dbReference type="Gene3D" id="3.80.10.10">
    <property type="entry name" value="Ribonuclease Inhibitor"/>
    <property type="match status" value="1"/>
</dbReference>